<accession>A0ABW9UVA3</accession>
<reference evidence="1 2" key="1">
    <citation type="submission" date="2019-12" db="EMBL/GenBank/DDBJ databases">
        <title>Genomic-based taxomic classification of the family Erythrobacteraceae.</title>
        <authorList>
            <person name="Xu L."/>
        </authorList>
    </citation>
    <scope>NUCLEOTIDE SEQUENCE [LARGE SCALE GENOMIC DNA]</scope>
    <source>
        <strain evidence="1 2">H32</strain>
    </source>
</reference>
<dbReference type="InterPro" id="IPR036182">
    <property type="entry name" value="PCuAC_sf"/>
</dbReference>
<dbReference type="InterPro" id="IPR007410">
    <property type="entry name" value="LpqE-like"/>
</dbReference>
<protein>
    <submittedName>
        <fullName evidence="1">Copper chaperone PCu(A)C</fullName>
    </submittedName>
</protein>
<sequence>MTKHIGRLRGRHRVSGRAGPVRTHWAAAALLALSIPLAGCGADPADEPPGEAPGAAVVAVQAAWSRETAPGQDAGGAFLTLDNRGAEPDRLLGGSTPVAEDVQVHSVDMAGGVMRMREIAGGLPIPVGGTVTLEPGGYHIMLMGLREPLRQGAEVPLTLTFERADAVTVALDVRPIGAEGPGEAHDD</sequence>
<dbReference type="Proteomes" id="UP000444401">
    <property type="component" value="Unassembled WGS sequence"/>
</dbReference>
<organism evidence="1 2">
    <name type="scientific">Pelagerythrobacter marinus</name>
    <dbReference type="NCBI Taxonomy" id="538382"/>
    <lineage>
        <taxon>Bacteria</taxon>
        <taxon>Pseudomonadati</taxon>
        <taxon>Pseudomonadota</taxon>
        <taxon>Alphaproteobacteria</taxon>
        <taxon>Sphingomonadales</taxon>
        <taxon>Erythrobacteraceae</taxon>
        <taxon>Pelagerythrobacter</taxon>
    </lineage>
</organism>
<evidence type="ECO:0000313" key="2">
    <source>
        <dbReference type="Proteomes" id="UP000444401"/>
    </source>
</evidence>
<dbReference type="PANTHER" id="PTHR36302">
    <property type="entry name" value="BLR7088 PROTEIN"/>
    <property type="match status" value="1"/>
</dbReference>
<name>A0ABW9UVA3_9SPHN</name>
<dbReference type="SUPFAM" id="SSF110087">
    <property type="entry name" value="DR1885-like metal-binding protein"/>
    <property type="match status" value="1"/>
</dbReference>
<comment type="caution">
    <text evidence="1">The sequence shown here is derived from an EMBL/GenBank/DDBJ whole genome shotgun (WGS) entry which is preliminary data.</text>
</comment>
<dbReference type="PANTHER" id="PTHR36302:SF1">
    <property type="entry name" value="COPPER CHAPERONE PCU(A)C"/>
    <property type="match status" value="1"/>
</dbReference>
<gene>
    <name evidence="1" type="ORF">GRI72_00145</name>
</gene>
<dbReference type="Pfam" id="PF04314">
    <property type="entry name" value="PCuAC"/>
    <property type="match status" value="1"/>
</dbReference>
<dbReference type="Gene3D" id="2.60.40.1890">
    <property type="entry name" value="PCu(A)C copper chaperone"/>
    <property type="match status" value="1"/>
</dbReference>
<evidence type="ECO:0000313" key="1">
    <source>
        <dbReference type="EMBL" id="MXO67247.1"/>
    </source>
</evidence>
<dbReference type="RefSeq" id="WP_160731930.1">
    <property type="nucleotide sequence ID" value="NZ_WTYO01000001.1"/>
</dbReference>
<dbReference type="InterPro" id="IPR058248">
    <property type="entry name" value="Lxx211020-like"/>
</dbReference>
<proteinExistence type="predicted"/>
<keyword evidence="2" id="KW-1185">Reference proteome</keyword>
<dbReference type="EMBL" id="WTYO01000001">
    <property type="protein sequence ID" value="MXO67247.1"/>
    <property type="molecule type" value="Genomic_DNA"/>
</dbReference>